<dbReference type="Pfam" id="PF09923">
    <property type="entry name" value="DUF2155"/>
    <property type="match status" value="1"/>
</dbReference>
<dbReference type="InterPro" id="IPR019225">
    <property type="entry name" value="DUF2155"/>
</dbReference>
<evidence type="ECO:0000313" key="4">
    <source>
        <dbReference type="Proteomes" id="UP001154272"/>
    </source>
</evidence>
<evidence type="ECO:0000256" key="2">
    <source>
        <dbReference type="SAM" id="SignalP"/>
    </source>
</evidence>
<feature type="region of interest" description="Disordered" evidence="1">
    <location>
        <begin position="147"/>
        <end position="180"/>
    </location>
</feature>
<keyword evidence="4" id="KW-1185">Reference proteome</keyword>
<dbReference type="RefSeq" id="WP_282024462.1">
    <property type="nucleotide sequence ID" value="NZ_CAMXCH010000004.1"/>
</dbReference>
<sequence>MKKFLLALSMCSFFLVEMNAYADPPAANTSDLNKQPVTHVDNTWYSQPKAEIRILNKLESSVTNLTIPVGGSAQYKTLTVAVKKCIVRPITASPDSAAFVTVTDSQLPTNPFAAWIFVAEPGASVFEHPLYNVSIVGCTGEIDKNPIVTKPSSVPATEQKGQGSPNDLEQSLERSIQSQH</sequence>
<feature type="compositionally biased region" description="Polar residues" evidence="1">
    <location>
        <begin position="150"/>
        <end position="180"/>
    </location>
</feature>
<feature type="signal peptide" evidence="2">
    <location>
        <begin position="1"/>
        <end position="22"/>
    </location>
</feature>
<evidence type="ECO:0000256" key="1">
    <source>
        <dbReference type="SAM" id="MobiDB-lite"/>
    </source>
</evidence>
<dbReference type="Proteomes" id="UP001154272">
    <property type="component" value="Unassembled WGS sequence"/>
</dbReference>
<evidence type="ECO:0000313" key="3">
    <source>
        <dbReference type="EMBL" id="CAI3953301.1"/>
    </source>
</evidence>
<comment type="caution">
    <text evidence="3">The sequence shown here is derived from an EMBL/GenBank/DDBJ whole genome shotgun (WGS) entry which is preliminary data.</text>
</comment>
<gene>
    <name evidence="3" type="ORF">R83534S58_LOCUS1846</name>
</gene>
<feature type="chain" id="PRO_5047043413" evidence="2">
    <location>
        <begin position="23"/>
        <end position="180"/>
    </location>
</feature>
<reference evidence="3" key="1">
    <citation type="submission" date="2022-10" db="EMBL/GenBank/DDBJ databases">
        <authorList>
            <person name="Botero Cardona J."/>
        </authorList>
    </citation>
    <scope>NUCLEOTIDE SEQUENCE</scope>
    <source>
        <strain evidence="3">R-83534</strain>
    </source>
</reference>
<accession>A0ABM9HSV7</accession>
<name>A0ABM9HSV7_9PROT</name>
<keyword evidence="2" id="KW-0732">Signal</keyword>
<organism evidence="3 4">
    <name type="scientific">Commensalibacter papalotli</name>
    <name type="common">ex Botero et al. 2024</name>
    <dbReference type="NCBI Taxonomy" id="2972766"/>
    <lineage>
        <taxon>Bacteria</taxon>
        <taxon>Pseudomonadati</taxon>
        <taxon>Pseudomonadota</taxon>
        <taxon>Alphaproteobacteria</taxon>
        <taxon>Acetobacterales</taxon>
        <taxon>Acetobacteraceae</taxon>
    </lineage>
</organism>
<proteinExistence type="predicted"/>
<dbReference type="EMBL" id="CAMXCH010000004">
    <property type="protein sequence ID" value="CAI3953301.1"/>
    <property type="molecule type" value="Genomic_DNA"/>
</dbReference>
<protein>
    <submittedName>
        <fullName evidence="3">DUF2155 domain</fullName>
    </submittedName>
</protein>